<dbReference type="CDD" id="cd03505">
    <property type="entry name" value="Delta9-FADS-like"/>
    <property type="match status" value="2"/>
</dbReference>
<dbReference type="GO" id="GO:0005789">
    <property type="term" value="C:endoplasmic reticulum membrane"/>
    <property type="evidence" value="ECO:0007669"/>
    <property type="project" value="TreeGrafter"/>
</dbReference>
<accession>A0A8J6H7L9</accession>
<dbReference type="Pfam" id="PF00487">
    <property type="entry name" value="FA_desaturase"/>
    <property type="match status" value="1"/>
</dbReference>
<evidence type="ECO:0000313" key="15">
    <source>
        <dbReference type="EMBL" id="KAH0808743.1"/>
    </source>
</evidence>
<dbReference type="PRINTS" id="PR00075">
    <property type="entry name" value="FACDDSATRASE"/>
</dbReference>
<reference evidence="15" key="1">
    <citation type="journal article" date="2020" name="J Insects Food Feed">
        <title>The yellow mealworm (Tenebrio molitor) genome: a resource for the emerging insects as food and feed industry.</title>
        <authorList>
            <person name="Eriksson T."/>
            <person name="Andere A."/>
            <person name="Kelstrup H."/>
            <person name="Emery V."/>
            <person name="Picard C."/>
        </authorList>
    </citation>
    <scope>NUCLEOTIDE SEQUENCE</scope>
    <source>
        <strain evidence="15">Stoneville</strain>
        <tissue evidence="15">Whole head</tissue>
    </source>
</reference>
<feature type="transmembrane region" description="Helical" evidence="13">
    <location>
        <begin position="232"/>
        <end position="254"/>
    </location>
</feature>
<evidence type="ECO:0000256" key="4">
    <source>
        <dbReference type="ARBA" id="ARBA00022692"/>
    </source>
</evidence>
<evidence type="ECO:0000256" key="5">
    <source>
        <dbReference type="ARBA" id="ARBA00022832"/>
    </source>
</evidence>
<reference evidence="15" key="2">
    <citation type="submission" date="2021-08" db="EMBL/GenBank/DDBJ databases">
        <authorList>
            <person name="Eriksson T."/>
        </authorList>
    </citation>
    <scope>NUCLEOTIDE SEQUENCE</scope>
    <source>
        <strain evidence="15">Stoneville</strain>
        <tissue evidence="15">Whole head</tissue>
    </source>
</reference>
<evidence type="ECO:0000256" key="8">
    <source>
        <dbReference type="ARBA" id="ARBA00023004"/>
    </source>
</evidence>
<feature type="domain" description="Fatty acid desaturase" evidence="14">
    <location>
        <begin position="229"/>
        <end position="436"/>
    </location>
</feature>
<comment type="caution">
    <text evidence="15">The sequence shown here is derived from an EMBL/GenBank/DDBJ whole genome shotgun (WGS) entry which is preliminary data.</text>
</comment>
<evidence type="ECO:0000256" key="1">
    <source>
        <dbReference type="ARBA" id="ARBA00004141"/>
    </source>
</evidence>
<protein>
    <recommendedName>
        <fullName evidence="14">Fatty acid desaturase domain-containing protein</fullName>
    </recommendedName>
</protein>
<evidence type="ECO:0000256" key="9">
    <source>
        <dbReference type="ARBA" id="ARBA00023098"/>
    </source>
</evidence>
<organism evidence="15 16">
    <name type="scientific">Tenebrio molitor</name>
    <name type="common">Yellow mealworm beetle</name>
    <dbReference type="NCBI Taxonomy" id="7067"/>
    <lineage>
        <taxon>Eukaryota</taxon>
        <taxon>Metazoa</taxon>
        <taxon>Ecdysozoa</taxon>
        <taxon>Arthropoda</taxon>
        <taxon>Hexapoda</taxon>
        <taxon>Insecta</taxon>
        <taxon>Pterygota</taxon>
        <taxon>Neoptera</taxon>
        <taxon>Endopterygota</taxon>
        <taxon>Coleoptera</taxon>
        <taxon>Polyphaga</taxon>
        <taxon>Cucujiformia</taxon>
        <taxon>Tenebrionidae</taxon>
        <taxon>Tenebrio</taxon>
    </lineage>
</organism>
<keyword evidence="6 13" id="KW-1133">Transmembrane helix</keyword>
<evidence type="ECO:0000256" key="7">
    <source>
        <dbReference type="ARBA" id="ARBA00023002"/>
    </source>
</evidence>
<dbReference type="PANTHER" id="PTHR11351:SF98">
    <property type="entry name" value="RE43130P"/>
    <property type="match status" value="1"/>
</dbReference>
<dbReference type="AlphaFoldDB" id="A0A8J6H7L9"/>
<keyword evidence="9" id="KW-0443">Lipid metabolism</keyword>
<comment type="subcellular location">
    <subcellularLocation>
        <location evidence="1">Membrane</location>
        <topology evidence="1">Multi-pass membrane protein</topology>
    </subcellularLocation>
</comment>
<keyword evidence="16" id="KW-1185">Reference proteome</keyword>
<evidence type="ECO:0000259" key="14">
    <source>
        <dbReference type="Pfam" id="PF00487"/>
    </source>
</evidence>
<evidence type="ECO:0000313" key="16">
    <source>
        <dbReference type="Proteomes" id="UP000719412"/>
    </source>
</evidence>
<proteinExistence type="inferred from homology"/>
<comment type="similarity">
    <text evidence="2 12">Belongs to the fatty acid desaturase type 1 family.</text>
</comment>
<evidence type="ECO:0000256" key="6">
    <source>
        <dbReference type="ARBA" id="ARBA00022989"/>
    </source>
</evidence>
<keyword evidence="7 12" id="KW-0560">Oxidoreductase</keyword>
<feature type="transmembrane region" description="Helical" evidence="13">
    <location>
        <begin position="61"/>
        <end position="83"/>
    </location>
</feature>
<keyword evidence="11 12" id="KW-0275">Fatty acid biosynthesis</keyword>
<evidence type="ECO:0000256" key="11">
    <source>
        <dbReference type="ARBA" id="ARBA00023160"/>
    </source>
</evidence>
<feature type="transmembrane region" description="Helical" evidence="13">
    <location>
        <begin position="348"/>
        <end position="368"/>
    </location>
</feature>
<evidence type="ECO:0000256" key="12">
    <source>
        <dbReference type="RuleBase" id="RU000581"/>
    </source>
</evidence>
<name>A0A8J6H7L9_TENMO</name>
<sequence>MGWLLVRKHPDVISKGKTVDMSDLEADPVLMFQRKYYLILAPLCSFVLPAVIPWYCWGEDFYVSWCYATMLRYLVSLHFTWLVNSAAHMWGTKPYDRNIKPAENILVSYLTMGEGWHNYHHTFPWDYKAAELDKYSGNLSTAFIDLMAKIGWAYDLKTVSPDMVKRRMRRTELQIRIIKVAELFLSALTDIMSSTYKREIVWTNVFLLTAYHYFGLHGLYHLVTAQHYWITFLWAFLLGELSNIGTICGAHRLWSHRTYKARLPLRLFLIFCNTLSYQTSVYVWARDHRVHHKFTDTDADPYNINRGFFFAHMGWIMVRKHPDVINKGKSVDMSDLENDRMVMWQHRYFTVLATLLSFVVPTVVPWYYWGEDWYVAFCVAGMFRYVVTLHGTWLVNSVAHLWGTKPYDSTIKPTDNMFVSYVTHGEGWHNYHHTFPWDYKAAELDSYNGNSNTAFIDLMAKIGLAYDRKTASAELVKKRVQKTKSESAFVEEKKFDKGELVFVPSSIATSEVRFR</sequence>
<evidence type="ECO:0000256" key="3">
    <source>
        <dbReference type="ARBA" id="ARBA00022516"/>
    </source>
</evidence>
<evidence type="ECO:0000256" key="2">
    <source>
        <dbReference type="ARBA" id="ARBA00009295"/>
    </source>
</evidence>
<dbReference type="Proteomes" id="UP000719412">
    <property type="component" value="Unassembled WGS sequence"/>
</dbReference>
<dbReference type="GO" id="GO:0006636">
    <property type="term" value="P:unsaturated fatty acid biosynthetic process"/>
    <property type="evidence" value="ECO:0007669"/>
    <property type="project" value="TreeGrafter"/>
</dbReference>
<feature type="transmembrane region" description="Helical" evidence="13">
    <location>
        <begin position="374"/>
        <end position="395"/>
    </location>
</feature>
<evidence type="ECO:0000256" key="10">
    <source>
        <dbReference type="ARBA" id="ARBA00023136"/>
    </source>
</evidence>
<keyword evidence="3 12" id="KW-0444">Lipid biosynthesis</keyword>
<keyword evidence="10 13" id="KW-0472">Membrane</keyword>
<keyword evidence="4 12" id="KW-0812">Transmembrane</keyword>
<comment type="domain">
    <text evidence="12">The histidine box domains are involved in binding the catalytic metal ions.</text>
</comment>
<keyword evidence="5" id="KW-0276">Fatty acid metabolism</keyword>
<dbReference type="InterPro" id="IPR015876">
    <property type="entry name" value="Acyl-CoA_DS"/>
</dbReference>
<dbReference type="PANTHER" id="PTHR11351">
    <property type="entry name" value="ACYL-COA DESATURASE"/>
    <property type="match status" value="1"/>
</dbReference>
<gene>
    <name evidence="15" type="ORF">GEV33_014053</name>
</gene>
<dbReference type="EMBL" id="JABDTM020028570">
    <property type="protein sequence ID" value="KAH0808743.1"/>
    <property type="molecule type" value="Genomic_DNA"/>
</dbReference>
<dbReference type="InterPro" id="IPR005804">
    <property type="entry name" value="FA_desaturase_dom"/>
</dbReference>
<comment type="cofactor">
    <cofactor evidence="12">
        <name>Fe(2+)</name>
        <dbReference type="ChEBI" id="CHEBI:29033"/>
    </cofactor>
</comment>
<feature type="transmembrane region" description="Helical" evidence="13">
    <location>
        <begin position="36"/>
        <end position="55"/>
    </location>
</feature>
<evidence type="ECO:0000256" key="13">
    <source>
        <dbReference type="SAM" id="Phobius"/>
    </source>
</evidence>
<feature type="transmembrane region" description="Helical" evidence="13">
    <location>
        <begin position="200"/>
        <end position="220"/>
    </location>
</feature>
<keyword evidence="8" id="KW-0408">Iron</keyword>
<dbReference type="GO" id="GO:0005506">
    <property type="term" value="F:iron ion binding"/>
    <property type="evidence" value="ECO:0007669"/>
    <property type="project" value="TreeGrafter"/>
</dbReference>
<dbReference type="GO" id="GO:0004768">
    <property type="term" value="F:stearoyl-CoA 9-desaturase activity"/>
    <property type="evidence" value="ECO:0007669"/>
    <property type="project" value="TreeGrafter"/>
</dbReference>